<sequence>PPSPSNMDSFNALSSLSHSIHHRASLLRRKEATSGELLTPDRSTLLSLQYPDPQFLGISVEPPGIPRSVSSSFIYSILSNLVPYKDFLLGSSPAAARCIEDPSLQSYSIPSYPALLTHPPERTSALNSSLLADIRRNIAPKRLRVHVFGYKPSPEGKKELTTIADHYTLIGEEDDIFSVESDFLYRRLASTSSVKILVPPLGKEVVLFAHLESDARVRGLSVPMDYLFSEVYAYNREDSSAYLFHKSGRLLYQPSNENVSQPPSFRSHVLQAMLRDRQGDITMDGTDFRWKRVDTTPFILLLAKYLLGTSNTRNQIFYLERSLGIIPANTDTGSLFLSGLAFKDPLHRPRPSDFMAFLNGESDHNPGIRVRIKEEVLLLSQITPFWKAKAFDSGLNNYIVRRYKQEWFLRASKFPGRVILSPPRLDPTGAGYIVTLSRTLYHTQTRVPSTVLAMDMTLGYIYKVLINTLPTCKASHTNRCFIFDHEGYVIVHPKVLKGLNIGKKYHLTQIEPQIINDLLTFGGFVRKKACLSRRDPGLVHKRYEFNQSYSSPVASALPRCNSYEISPIPESNLFLGVVNTSNCDEKGESAINFCPCNVEGDSCIICGSLELLECECPCTCRDPCMATGNDSLPSCDEEPQSVFQPSPVDLDYLSDLPECLTTECGRRTREEDCLGVLGCSWCREKLLYDTSNWVSMLSESFCGSLEECFDGRLGQEGPYQLIDRRNQEISSSLGAFEEFRSSPIGPVAGGIMGLFLFLSLSVYCYRIYINGSSPPVLNSSNSDQVTRRLFDHSSLRTLDDEEDKRRPPYACPNNVSSIEIPPNAILSPYRMNPEYRRPPPGTDSDHGYSTMTPFGDIDSDIAQFLLFKNLDPTEAQQHSLIESNDEAIYDESVTVLGANQFIVAATIHMVDTQ</sequence>
<evidence type="ECO:0000313" key="2">
    <source>
        <dbReference type="EMBL" id="QQP57800.1"/>
    </source>
</evidence>
<dbReference type="EMBL" id="CP045891">
    <property type="protein sequence ID" value="QQP57800.1"/>
    <property type="molecule type" value="Genomic_DNA"/>
</dbReference>
<keyword evidence="3" id="KW-1185">Reference proteome</keyword>
<dbReference type="PANTHER" id="PTHR10166:SF66">
    <property type="entry name" value="VWFA AND CACHE DOMAIN-CONTAINING PROTEIN CG16868"/>
    <property type="match status" value="1"/>
</dbReference>
<dbReference type="InterPro" id="IPR051173">
    <property type="entry name" value="Ca_channel_alpha-2/delta"/>
</dbReference>
<evidence type="ECO:0000256" key="1">
    <source>
        <dbReference type="SAM" id="MobiDB-lite"/>
    </source>
</evidence>
<proteinExistence type="predicted"/>
<dbReference type="GO" id="GO:0005891">
    <property type="term" value="C:voltage-gated calcium channel complex"/>
    <property type="evidence" value="ECO:0007669"/>
    <property type="project" value="TreeGrafter"/>
</dbReference>
<dbReference type="AlphaFoldDB" id="A0A7T8QWL3"/>
<feature type="non-terminal residue" evidence="2">
    <location>
        <position position="913"/>
    </location>
</feature>
<dbReference type="OrthoDB" id="2150145at2759"/>
<dbReference type="PANTHER" id="PTHR10166">
    <property type="entry name" value="VOLTAGE-DEPENDENT CALCIUM CHANNEL SUBUNIT ALPHA-2/DELTA-RELATED"/>
    <property type="match status" value="1"/>
</dbReference>
<feature type="region of interest" description="Disordered" evidence="1">
    <location>
        <begin position="829"/>
        <end position="852"/>
    </location>
</feature>
<protein>
    <submittedName>
        <fullName evidence="2">VWFA and cache domaincontaining protein 1like</fullName>
    </submittedName>
</protein>
<feature type="region of interest" description="Disordered" evidence="1">
    <location>
        <begin position="793"/>
        <end position="817"/>
    </location>
</feature>
<feature type="compositionally biased region" description="Basic and acidic residues" evidence="1">
    <location>
        <begin position="793"/>
        <end position="806"/>
    </location>
</feature>
<name>A0A7T8QWL3_CALRO</name>
<reference evidence="3" key="1">
    <citation type="submission" date="2021-01" db="EMBL/GenBank/DDBJ databases">
        <title>Caligus Genome Assembly.</title>
        <authorList>
            <person name="Gallardo-Escarate C."/>
        </authorList>
    </citation>
    <scope>NUCLEOTIDE SEQUENCE [LARGE SCALE GENOMIC DNA]</scope>
</reference>
<evidence type="ECO:0000313" key="3">
    <source>
        <dbReference type="Proteomes" id="UP000595437"/>
    </source>
</evidence>
<organism evidence="2 3">
    <name type="scientific">Caligus rogercresseyi</name>
    <name type="common">Sea louse</name>
    <dbReference type="NCBI Taxonomy" id="217165"/>
    <lineage>
        <taxon>Eukaryota</taxon>
        <taxon>Metazoa</taxon>
        <taxon>Ecdysozoa</taxon>
        <taxon>Arthropoda</taxon>
        <taxon>Crustacea</taxon>
        <taxon>Multicrustacea</taxon>
        <taxon>Hexanauplia</taxon>
        <taxon>Copepoda</taxon>
        <taxon>Siphonostomatoida</taxon>
        <taxon>Caligidae</taxon>
        <taxon>Caligus</taxon>
    </lineage>
</organism>
<accession>A0A7T8QWL3</accession>
<dbReference type="GO" id="GO:0005245">
    <property type="term" value="F:voltage-gated calcium channel activity"/>
    <property type="evidence" value="ECO:0007669"/>
    <property type="project" value="TreeGrafter"/>
</dbReference>
<gene>
    <name evidence="2" type="ORF">FKW44_002911</name>
</gene>
<dbReference type="Proteomes" id="UP000595437">
    <property type="component" value="Chromosome 2"/>
</dbReference>